<dbReference type="GeneID" id="90531366"/>
<comment type="caution">
    <text evidence="3">The sequence shown here is derived from an EMBL/GenBank/DDBJ whole genome shotgun (WGS) entry which is preliminary data.</text>
</comment>
<keyword evidence="4" id="KW-1185">Reference proteome</keyword>
<dbReference type="PANTHER" id="PTHR34215:SF1">
    <property type="entry name" value="YLXR DOMAIN-CONTAINING PROTEIN"/>
    <property type="match status" value="1"/>
</dbReference>
<dbReference type="Proteomes" id="UP001524473">
    <property type="component" value="Unassembled WGS sequence"/>
</dbReference>
<accession>A0ABT1S3W0</accession>
<feature type="region of interest" description="Disordered" evidence="1">
    <location>
        <begin position="29"/>
        <end position="48"/>
    </location>
</feature>
<dbReference type="InterPro" id="IPR007393">
    <property type="entry name" value="YlxR_dom"/>
</dbReference>
<dbReference type="Gene3D" id="3.30.1230.10">
    <property type="entry name" value="YlxR-like"/>
    <property type="match status" value="1"/>
</dbReference>
<dbReference type="InterPro" id="IPR035931">
    <property type="entry name" value="YlxR-like_sf"/>
</dbReference>
<protein>
    <submittedName>
        <fullName evidence="3">YlxR family protein</fullName>
    </submittedName>
</protein>
<evidence type="ECO:0000259" key="2">
    <source>
        <dbReference type="Pfam" id="PF04296"/>
    </source>
</evidence>
<feature type="domain" description="YlxR" evidence="2">
    <location>
        <begin position="9"/>
        <end position="92"/>
    </location>
</feature>
<dbReference type="CDD" id="cd00279">
    <property type="entry name" value="YlxR"/>
    <property type="match status" value="1"/>
</dbReference>
<dbReference type="PANTHER" id="PTHR34215">
    <property type="entry name" value="BLL0784 PROTEIN"/>
    <property type="match status" value="1"/>
</dbReference>
<name>A0ABT1S3W0_9FIRM</name>
<dbReference type="NCBIfam" id="NF047356">
    <property type="entry name" value="RNA_bind_RnpM"/>
    <property type="match status" value="1"/>
</dbReference>
<dbReference type="SUPFAM" id="SSF64376">
    <property type="entry name" value="YlxR-like"/>
    <property type="match status" value="1"/>
</dbReference>
<dbReference type="EMBL" id="JANFZH010000052">
    <property type="protein sequence ID" value="MCQ4841498.1"/>
    <property type="molecule type" value="Genomic_DNA"/>
</dbReference>
<gene>
    <name evidence="3" type="ORF">NE695_16435</name>
</gene>
<dbReference type="RefSeq" id="WP_066861090.1">
    <property type="nucleotide sequence ID" value="NZ_CABKVV010000011.1"/>
</dbReference>
<evidence type="ECO:0000313" key="3">
    <source>
        <dbReference type="EMBL" id="MCQ4841498.1"/>
    </source>
</evidence>
<evidence type="ECO:0000256" key="1">
    <source>
        <dbReference type="SAM" id="MobiDB-lite"/>
    </source>
</evidence>
<organism evidence="3 4">
    <name type="scientific">Neglectibacter timonensis</name>
    <dbReference type="NCBI Taxonomy" id="1776382"/>
    <lineage>
        <taxon>Bacteria</taxon>
        <taxon>Bacillati</taxon>
        <taxon>Bacillota</taxon>
        <taxon>Clostridia</taxon>
        <taxon>Eubacteriales</taxon>
        <taxon>Oscillospiraceae</taxon>
        <taxon>Neglectibacter</taxon>
    </lineage>
</organism>
<dbReference type="Pfam" id="PF04296">
    <property type="entry name" value="YlxR"/>
    <property type="match status" value="1"/>
</dbReference>
<proteinExistence type="predicted"/>
<sequence>MHQKKIPMRMCTGCGEMKPKKELVRVVKAPQKEDESGSPLPPEISLDLTGKKPGRGAYLCRNPECLRLARKARRLERAFSCKIPDEVYERMEGEISQGGN</sequence>
<evidence type="ECO:0000313" key="4">
    <source>
        <dbReference type="Proteomes" id="UP001524473"/>
    </source>
</evidence>
<reference evidence="3 4" key="1">
    <citation type="submission" date="2022-06" db="EMBL/GenBank/DDBJ databases">
        <title>Isolation of gut microbiota from human fecal samples.</title>
        <authorList>
            <person name="Pamer E.G."/>
            <person name="Barat B."/>
            <person name="Waligurski E."/>
            <person name="Medina S."/>
            <person name="Paddock L."/>
            <person name="Mostad J."/>
        </authorList>
    </citation>
    <scope>NUCLEOTIDE SEQUENCE [LARGE SCALE GENOMIC DNA]</scope>
    <source>
        <strain evidence="3 4">DFI.9.73</strain>
    </source>
</reference>
<dbReference type="InterPro" id="IPR037465">
    <property type="entry name" value="YlxR"/>
</dbReference>